<dbReference type="SUPFAM" id="SSF48452">
    <property type="entry name" value="TPR-like"/>
    <property type="match status" value="1"/>
</dbReference>
<dbReference type="EC" id="5.2.1.8" evidence="4"/>
<comment type="catalytic activity">
    <reaction evidence="4">
        <text>[protein]-peptidylproline (omega=180) = [protein]-peptidylproline (omega=0)</text>
        <dbReference type="Rhea" id="RHEA:16237"/>
        <dbReference type="Rhea" id="RHEA-COMP:10747"/>
        <dbReference type="Rhea" id="RHEA-COMP:10748"/>
        <dbReference type="ChEBI" id="CHEBI:83833"/>
        <dbReference type="ChEBI" id="CHEBI:83834"/>
        <dbReference type="EC" id="5.2.1.8"/>
    </reaction>
</comment>
<dbReference type="InterPro" id="IPR042282">
    <property type="entry name" value="FKBP6/shu"/>
</dbReference>
<dbReference type="InterPro" id="IPR001179">
    <property type="entry name" value="PPIase_FKBP_dom"/>
</dbReference>
<evidence type="ECO:0000256" key="4">
    <source>
        <dbReference type="PROSITE-ProRule" id="PRU00277"/>
    </source>
</evidence>
<dbReference type="Proteomes" id="UP000653454">
    <property type="component" value="Unassembled WGS sequence"/>
</dbReference>
<dbReference type="GO" id="GO:0007283">
    <property type="term" value="P:spermatogenesis"/>
    <property type="evidence" value="ECO:0007669"/>
    <property type="project" value="TreeGrafter"/>
</dbReference>
<evidence type="ECO:0000256" key="1">
    <source>
        <dbReference type="ARBA" id="ARBA00009648"/>
    </source>
</evidence>
<proteinExistence type="inferred from homology"/>
<protein>
    <recommendedName>
        <fullName evidence="4">peptidylprolyl isomerase</fullName>
        <ecNumber evidence="4">5.2.1.8</ecNumber>
    </recommendedName>
</protein>
<dbReference type="GO" id="GO:0005737">
    <property type="term" value="C:cytoplasm"/>
    <property type="evidence" value="ECO:0007669"/>
    <property type="project" value="TreeGrafter"/>
</dbReference>
<organism evidence="6 7">
    <name type="scientific">Plutella xylostella</name>
    <name type="common">Diamondback moth</name>
    <name type="synonym">Plutella maculipennis</name>
    <dbReference type="NCBI Taxonomy" id="51655"/>
    <lineage>
        <taxon>Eukaryota</taxon>
        <taxon>Metazoa</taxon>
        <taxon>Ecdysozoa</taxon>
        <taxon>Arthropoda</taxon>
        <taxon>Hexapoda</taxon>
        <taxon>Insecta</taxon>
        <taxon>Pterygota</taxon>
        <taxon>Neoptera</taxon>
        <taxon>Endopterygota</taxon>
        <taxon>Lepidoptera</taxon>
        <taxon>Glossata</taxon>
        <taxon>Ditrysia</taxon>
        <taxon>Yponomeutoidea</taxon>
        <taxon>Plutellidae</taxon>
        <taxon>Plutella</taxon>
    </lineage>
</organism>
<comment type="caution">
    <text evidence="6">The sequence shown here is derived from an EMBL/GenBank/DDBJ whole genome shotgun (WGS) entry which is preliminary data.</text>
</comment>
<gene>
    <name evidence="6" type="ORF">PLXY2_LOCUS7375</name>
</gene>
<dbReference type="InterPro" id="IPR046357">
    <property type="entry name" value="PPIase_dom_sf"/>
</dbReference>
<evidence type="ECO:0000313" key="6">
    <source>
        <dbReference type="EMBL" id="CAG9121378.1"/>
    </source>
</evidence>
<dbReference type="Pfam" id="PF00254">
    <property type="entry name" value="FKBP_C"/>
    <property type="match status" value="1"/>
</dbReference>
<keyword evidence="4" id="KW-0697">Rotamase</keyword>
<evidence type="ECO:0000256" key="2">
    <source>
        <dbReference type="ARBA" id="ARBA00022737"/>
    </source>
</evidence>
<dbReference type="GO" id="GO:0003755">
    <property type="term" value="F:peptidyl-prolyl cis-trans isomerase activity"/>
    <property type="evidence" value="ECO:0007669"/>
    <property type="project" value="UniProtKB-KW"/>
</dbReference>
<dbReference type="GO" id="GO:0034587">
    <property type="term" value="P:piRNA processing"/>
    <property type="evidence" value="ECO:0007669"/>
    <property type="project" value="TreeGrafter"/>
</dbReference>
<dbReference type="InterPro" id="IPR011990">
    <property type="entry name" value="TPR-like_helical_dom_sf"/>
</dbReference>
<dbReference type="PANTHER" id="PTHR46674">
    <property type="entry name" value="INACTIVE PEPTIDYL-PROLYL CIS-TRANS ISOMERASE FKBP6"/>
    <property type="match status" value="1"/>
</dbReference>
<dbReference type="AlphaFoldDB" id="A0A8S4F455"/>
<dbReference type="Gene3D" id="3.10.50.40">
    <property type="match status" value="1"/>
</dbReference>
<dbReference type="PROSITE" id="PS50059">
    <property type="entry name" value="FKBP_PPIASE"/>
    <property type="match status" value="1"/>
</dbReference>
<name>A0A8S4F455_PLUXY</name>
<dbReference type="Gene3D" id="1.25.40.10">
    <property type="entry name" value="Tetratricopeptide repeat domain"/>
    <property type="match status" value="1"/>
</dbReference>
<dbReference type="EMBL" id="CAJHNJ030000025">
    <property type="protein sequence ID" value="CAG9121378.1"/>
    <property type="molecule type" value="Genomic_DNA"/>
</dbReference>
<dbReference type="SUPFAM" id="SSF54534">
    <property type="entry name" value="FKBP-like"/>
    <property type="match status" value="1"/>
</dbReference>
<evidence type="ECO:0000313" key="7">
    <source>
        <dbReference type="Proteomes" id="UP000653454"/>
    </source>
</evidence>
<accession>A0A8S4F455</accession>
<dbReference type="PANTHER" id="PTHR46674:SF1">
    <property type="entry name" value="INACTIVE PEPTIDYL-PROLYL CIS-TRANS ISOMERASE FKBP6"/>
    <property type="match status" value="1"/>
</dbReference>
<evidence type="ECO:0000256" key="3">
    <source>
        <dbReference type="ARBA" id="ARBA00022803"/>
    </source>
</evidence>
<reference evidence="6" key="1">
    <citation type="submission" date="2020-11" db="EMBL/GenBank/DDBJ databases">
        <authorList>
            <person name="Whiteford S."/>
        </authorList>
    </citation>
    <scope>NUCLEOTIDE SEQUENCE</scope>
</reference>
<keyword evidence="2" id="KW-0677">Repeat</keyword>
<keyword evidence="4" id="KW-0413">Isomerase</keyword>
<dbReference type="GO" id="GO:0051879">
    <property type="term" value="F:Hsp90 protein binding"/>
    <property type="evidence" value="ECO:0007669"/>
    <property type="project" value="TreeGrafter"/>
</dbReference>
<sequence length="432" mass="49314">MSKDTASGDIVLDDGLDLSKVVTTGSVLRINEICLEDNIEDEKPETKGVDFIGEPVKCFSDLEKHLLPVDKDGYVKKKVLEEGGGEVPHDGCTVSIVYSGYWEDTDDPFDVRPIHKPLVVDLSDNGLLPGLIIAVKSMLVGEISVFLLSHHLMYGEMGIPPRIKPKASCVFYIKLVKNIITPKQGDINFSEPNMFQRVHKEVKLLYSSGMELHKTKNYSASSRLFRKAVFMLHRVRLADEDEEKIQEKFLIKLYTNLAICYNKLKQPLKACTACNEINRLTNIWSNGKVLFQNAKALRMIGAYDSAEKRLKRAMQLFPNKDEMKEELDLLQSTREACNQSKLIAEMCKDQKHLVSKEFKDEVDNLIKNFKQNENLCKFTLPTRLHDAEVDYIREVCQRENIFCNKIERNFALDKDERAAAETLGEEFNDLLL</sequence>
<feature type="domain" description="PPIase FKBP-type" evidence="5">
    <location>
        <begin position="91"/>
        <end position="179"/>
    </location>
</feature>
<keyword evidence="7" id="KW-1185">Reference proteome</keyword>
<evidence type="ECO:0000259" key="5">
    <source>
        <dbReference type="PROSITE" id="PS50059"/>
    </source>
</evidence>
<comment type="similarity">
    <text evidence="1">Belongs to the FKBP6 family.</text>
</comment>
<keyword evidence="3" id="KW-0802">TPR repeat</keyword>